<evidence type="ECO:0000256" key="4">
    <source>
        <dbReference type="ARBA" id="ARBA00022827"/>
    </source>
</evidence>
<dbReference type="RefSeq" id="WP_174192291.1">
    <property type="nucleotide sequence ID" value="NZ_JABULH010000001.1"/>
</dbReference>
<keyword evidence="3" id="KW-0285">Flavoprotein</keyword>
<proteinExistence type="inferred from homology"/>
<comment type="similarity">
    <text evidence="2">Belongs to the FAD-binding monooxygenase family.</text>
</comment>
<evidence type="ECO:0000313" key="7">
    <source>
        <dbReference type="EMBL" id="NTS64251.1"/>
    </source>
</evidence>
<dbReference type="Pfam" id="PF00743">
    <property type="entry name" value="FMO-like"/>
    <property type="match status" value="1"/>
</dbReference>
<accession>A0ABX2JDG3</accession>
<evidence type="ECO:0000256" key="6">
    <source>
        <dbReference type="ARBA" id="ARBA00023033"/>
    </source>
</evidence>
<dbReference type="Proteomes" id="UP000621447">
    <property type="component" value="Unassembled WGS sequence"/>
</dbReference>
<dbReference type="SUPFAM" id="SSF51905">
    <property type="entry name" value="FAD/NAD(P)-binding domain"/>
    <property type="match status" value="1"/>
</dbReference>
<protein>
    <submittedName>
        <fullName evidence="7">NAD(P)/FAD-dependent oxidoreductase</fullName>
    </submittedName>
</protein>
<name>A0ABX2JDG3_9SPHN</name>
<dbReference type="Gene3D" id="3.50.50.60">
    <property type="entry name" value="FAD/NAD(P)-binding domain"/>
    <property type="match status" value="3"/>
</dbReference>
<comment type="caution">
    <text evidence="7">The sequence shown here is derived from an EMBL/GenBank/DDBJ whole genome shotgun (WGS) entry which is preliminary data.</text>
</comment>
<comment type="cofactor">
    <cofactor evidence="1">
        <name>FAD</name>
        <dbReference type="ChEBI" id="CHEBI:57692"/>
    </cofactor>
</comment>
<dbReference type="Pfam" id="PF13450">
    <property type="entry name" value="NAD_binding_8"/>
    <property type="match status" value="1"/>
</dbReference>
<dbReference type="InterPro" id="IPR020946">
    <property type="entry name" value="Flavin_mOase-like"/>
</dbReference>
<keyword evidence="5" id="KW-0560">Oxidoreductase</keyword>
<evidence type="ECO:0000256" key="2">
    <source>
        <dbReference type="ARBA" id="ARBA00010139"/>
    </source>
</evidence>
<dbReference type="PANTHER" id="PTHR43872">
    <property type="entry name" value="MONOOXYGENASE, PUTATIVE (AFU_ORTHOLOGUE AFUA_8G02570)-RELATED"/>
    <property type="match status" value="1"/>
</dbReference>
<reference evidence="7 8" key="1">
    <citation type="submission" date="2020-06" db="EMBL/GenBank/DDBJ databases">
        <title>Sphingomonas hominis sp. nov., a member of the Sphingomonas, isolated from the hair of a 22-year-old girl.</title>
        <authorList>
            <person name="Zhang D.-F."/>
            <person name="Cui X.-W."/>
        </authorList>
    </citation>
    <scope>NUCLEOTIDE SEQUENCE [LARGE SCALE GENOMIC DNA]</scope>
    <source>
        <strain evidence="7 8">HHU CXW</strain>
    </source>
</reference>
<organism evidence="7 8">
    <name type="scientific">Sphingomonas hominis</name>
    <dbReference type="NCBI Taxonomy" id="2741495"/>
    <lineage>
        <taxon>Bacteria</taxon>
        <taxon>Pseudomonadati</taxon>
        <taxon>Pseudomonadota</taxon>
        <taxon>Alphaproteobacteria</taxon>
        <taxon>Sphingomonadales</taxon>
        <taxon>Sphingomonadaceae</taxon>
        <taxon>Sphingomonas</taxon>
    </lineage>
</organism>
<keyword evidence="6" id="KW-0503">Monooxygenase</keyword>
<dbReference type="InterPro" id="IPR051820">
    <property type="entry name" value="FAD-binding_MO"/>
</dbReference>
<dbReference type="PRINTS" id="PR00411">
    <property type="entry name" value="PNDRDTASEI"/>
</dbReference>
<dbReference type="EMBL" id="JABULH010000001">
    <property type="protein sequence ID" value="NTS64251.1"/>
    <property type="molecule type" value="Genomic_DNA"/>
</dbReference>
<keyword evidence="4" id="KW-0274">FAD</keyword>
<evidence type="ECO:0000256" key="3">
    <source>
        <dbReference type="ARBA" id="ARBA00022630"/>
    </source>
</evidence>
<keyword evidence="8" id="KW-1185">Reference proteome</keyword>
<dbReference type="InterPro" id="IPR036188">
    <property type="entry name" value="FAD/NAD-bd_sf"/>
</dbReference>
<gene>
    <name evidence="7" type="ORF">HRV97_03625</name>
</gene>
<sequence length="490" mass="54746">MTEQFDVIIVGAGLSGIGAAHHLQKNCRDRSFAILEARDAIGGTWDLFRYPGIRSDSDMHTLGYDFRPWTKAKAIADGASIREYIEDTARESGIDRHIRFDHRVKSAAWSTEDAAWTLEIEHGGERRQLRCNFLYMCSGYYDYAKGHSPAFAGTERFGGRIVHPQFWPDDLDYSGKKVVVIGSGATAVTLVPEMAKQAAHVTMLQRSPTYVVSRPAEDQLANRIRALLPAKAAYGVTRWKNVLFGMLFFNLARKRPERTKQRLLGMVREHLGAEYDVATHFTPRYNPWDQRLCLVPDADLFDTIKRGDASVVTDTIETFTEQGIKLSSGREIEADIVVTATGLELALMGGATFSIDGAPVRLADSLQYKGMMFSDVPNLAFTFGYTNASWTLKADLVARYVCRVLNAMRRKGVRQATPRIGSDPIAPQPFADFSSGYIQRALDHLPQQGDRRPWRLNQNYALDVMALRFGSVTDSMEFANQAPTKVRSAA</sequence>
<evidence type="ECO:0000256" key="1">
    <source>
        <dbReference type="ARBA" id="ARBA00001974"/>
    </source>
</evidence>
<dbReference type="PANTHER" id="PTHR43872:SF1">
    <property type="entry name" value="MONOOXYGENASE, PUTATIVE (AFU_ORTHOLOGUE AFUA_8G02570)-RELATED"/>
    <property type="match status" value="1"/>
</dbReference>
<evidence type="ECO:0000256" key="5">
    <source>
        <dbReference type="ARBA" id="ARBA00023002"/>
    </source>
</evidence>
<evidence type="ECO:0000313" key="8">
    <source>
        <dbReference type="Proteomes" id="UP000621447"/>
    </source>
</evidence>